<evidence type="ECO:0000313" key="3">
    <source>
        <dbReference type="Proteomes" id="UP001174909"/>
    </source>
</evidence>
<accession>A0AA35VTZ5</accession>
<sequence length="115" mass="13116">MAGEVAKQCSVVWWQFLLVLWKNFILQIRRPIGTVFELLIPPLAVVVLIGLRFGIFQPEDQCFTTFPSDPLTVPLPNNTYQIFYTPINNDTGELLIIVNNDTGESHLLRDIQCNL</sequence>
<name>A0AA35VTZ5_GEOBA</name>
<comment type="caution">
    <text evidence="2">The sequence shown here is derived from an EMBL/GenBank/DDBJ whole genome shotgun (WGS) entry which is preliminary data.</text>
</comment>
<keyword evidence="2" id="KW-0547">Nucleotide-binding</keyword>
<keyword evidence="1" id="KW-1133">Transmembrane helix</keyword>
<dbReference type="AlphaFoldDB" id="A0AA35VTZ5"/>
<dbReference type="Proteomes" id="UP001174909">
    <property type="component" value="Unassembled WGS sequence"/>
</dbReference>
<reference evidence="2" key="1">
    <citation type="submission" date="2023-03" db="EMBL/GenBank/DDBJ databases">
        <authorList>
            <person name="Steffen K."/>
            <person name="Cardenas P."/>
        </authorList>
    </citation>
    <scope>NUCLEOTIDE SEQUENCE</scope>
</reference>
<feature type="transmembrane region" description="Helical" evidence="1">
    <location>
        <begin position="35"/>
        <end position="55"/>
    </location>
</feature>
<protein>
    <submittedName>
        <fullName evidence="2">ATP-binding cassette sub-family A member 3</fullName>
    </submittedName>
</protein>
<keyword evidence="3" id="KW-1185">Reference proteome</keyword>
<keyword evidence="1" id="KW-0472">Membrane</keyword>
<organism evidence="2 3">
    <name type="scientific">Geodia barretti</name>
    <name type="common">Barrett's horny sponge</name>
    <dbReference type="NCBI Taxonomy" id="519541"/>
    <lineage>
        <taxon>Eukaryota</taxon>
        <taxon>Metazoa</taxon>
        <taxon>Porifera</taxon>
        <taxon>Demospongiae</taxon>
        <taxon>Heteroscleromorpha</taxon>
        <taxon>Tetractinellida</taxon>
        <taxon>Astrophorina</taxon>
        <taxon>Geodiidae</taxon>
        <taxon>Geodia</taxon>
    </lineage>
</organism>
<keyword evidence="1" id="KW-0812">Transmembrane</keyword>
<keyword evidence="2" id="KW-0067">ATP-binding</keyword>
<evidence type="ECO:0000256" key="1">
    <source>
        <dbReference type="SAM" id="Phobius"/>
    </source>
</evidence>
<proteinExistence type="predicted"/>
<gene>
    <name evidence="2" type="ORF">GBAR_LOCUS934</name>
</gene>
<dbReference type="GO" id="GO:0005524">
    <property type="term" value="F:ATP binding"/>
    <property type="evidence" value="ECO:0007669"/>
    <property type="project" value="UniProtKB-KW"/>
</dbReference>
<evidence type="ECO:0000313" key="2">
    <source>
        <dbReference type="EMBL" id="CAI7992154.1"/>
    </source>
</evidence>
<dbReference type="EMBL" id="CASHTH010000137">
    <property type="protein sequence ID" value="CAI7992154.1"/>
    <property type="molecule type" value="Genomic_DNA"/>
</dbReference>